<keyword evidence="3" id="KW-1185">Reference proteome</keyword>
<proteinExistence type="predicted"/>
<dbReference type="EMBL" id="BMIS01000009">
    <property type="protein sequence ID" value="GGE73058.1"/>
    <property type="molecule type" value="Genomic_DNA"/>
</dbReference>
<evidence type="ECO:0000313" key="2">
    <source>
        <dbReference type="EMBL" id="GGE73058.1"/>
    </source>
</evidence>
<sequence length="67" mass="6878">MPNNSQGSRGSGSPSTSTGNWLLLIGGLVVAGSGAFFLFIDHGWTLLSAVQLGVGAWMAIDGWRGLS</sequence>
<keyword evidence="1" id="KW-1133">Transmembrane helix</keyword>
<protein>
    <submittedName>
        <fullName evidence="2">Uncharacterized protein</fullName>
    </submittedName>
</protein>
<dbReference type="Proteomes" id="UP000633136">
    <property type="component" value="Unassembled WGS sequence"/>
</dbReference>
<reference evidence="2" key="1">
    <citation type="journal article" date="2014" name="Int. J. Syst. Evol. Microbiol.">
        <title>Complete genome sequence of Corynebacterium casei LMG S-19264T (=DSM 44701T), isolated from a smear-ripened cheese.</title>
        <authorList>
            <consortium name="US DOE Joint Genome Institute (JGI-PGF)"/>
            <person name="Walter F."/>
            <person name="Albersmeier A."/>
            <person name="Kalinowski J."/>
            <person name="Ruckert C."/>
        </authorList>
    </citation>
    <scope>NUCLEOTIDE SEQUENCE</scope>
    <source>
        <strain evidence="2">CGMCC 1.15388</strain>
    </source>
</reference>
<reference evidence="2" key="2">
    <citation type="submission" date="2020-09" db="EMBL/GenBank/DDBJ databases">
        <authorList>
            <person name="Sun Q."/>
            <person name="Zhou Y."/>
        </authorList>
    </citation>
    <scope>NUCLEOTIDE SEQUENCE</scope>
    <source>
        <strain evidence="2">CGMCC 1.15388</strain>
    </source>
</reference>
<evidence type="ECO:0000256" key="1">
    <source>
        <dbReference type="SAM" id="Phobius"/>
    </source>
</evidence>
<dbReference type="RefSeq" id="WP_188685327.1">
    <property type="nucleotide sequence ID" value="NZ_BMIS01000009.1"/>
</dbReference>
<organism evidence="2 3">
    <name type="scientific">Nesterenkonia cremea</name>
    <dbReference type="NCBI Taxonomy" id="1882340"/>
    <lineage>
        <taxon>Bacteria</taxon>
        <taxon>Bacillati</taxon>
        <taxon>Actinomycetota</taxon>
        <taxon>Actinomycetes</taxon>
        <taxon>Micrococcales</taxon>
        <taxon>Micrococcaceae</taxon>
        <taxon>Nesterenkonia</taxon>
    </lineage>
</organism>
<gene>
    <name evidence="2" type="ORF">GCM10011401_20150</name>
</gene>
<evidence type="ECO:0000313" key="3">
    <source>
        <dbReference type="Proteomes" id="UP000633136"/>
    </source>
</evidence>
<accession>A0A917AT13</accession>
<dbReference type="AlphaFoldDB" id="A0A917AT13"/>
<name>A0A917AT13_9MICC</name>
<keyword evidence="1" id="KW-0472">Membrane</keyword>
<feature type="transmembrane region" description="Helical" evidence="1">
    <location>
        <begin position="21"/>
        <end position="40"/>
    </location>
</feature>
<keyword evidence="1" id="KW-0812">Transmembrane</keyword>
<comment type="caution">
    <text evidence="2">The sequence shown here is derived from an EMBL/GenBank/DDBJ whole genome shotgun (WGS) entry which is preliminary data.</text>
</comment>